<dbReference type="PROSITE" id="PS51900">
    <property type="entry name" value="CB"/>
    <property type="match status" value="1"/>
</dbReference>
<name>A0A371YMN4_9GAMM</name>
<dbReference type="GO" id="GO:0003677">
    <property type="term" value="F:DNA binding"/>
    <property type="evidence" value="ECO:0007669"/>
    <property type="project" value="UniProtKB-UniRule"/>
</dbReference>
<proteinExistence type="inferred from homology"/>
<evidence type="ECO:0000259" key="7">
    <source>
        <dbReference type="PROSITE" id="PS51900"/>
    </source>
</evidence>
<dbReference type="PANTHER" id="PTHR30629:SF2">
    <property type="entry name" value="PROPHAGE INTEGRASE INTS-RELATED"/>
    <property type="match status" value="1"/>
</dbReference>
<evidence type="ECO:0000256" key="3">
    <source>
        <dbReference type="ARBA" id="ARBA00023125"/>
    </source>
</evidence>
<dbReference type="Proteomes" id="UP000240957">
    <property type="component" value="Unassembled WGS sequence"/>
</dbReference>
<dbReference type="OrthoDB" id="9795573at2"/>
<evidence type="ECO:0000256" key="5">
    <source>
        <dbReference type="PROSITE-ProRule" id="PRU01248"/>
    </source>
</evidence>
<evidence type="ECO:0000256" key="2">
    <source>
        <dbReference type="ARBA" id="ARBA00022908"/>
    </source>
</evidence>
<dbReference type="InterPro" id="IPR050808">
    <property type="entry name" value="Phage_Integrase"/>
</dbReference>
<evidence type="ECO:0000313" key="9">
    <source>
        <dbReference type="EMBL" id="RFC82737.1"/>
    </source>
</evidence>
<keyword evidence="4" id="KW-0233">DNA recombination</keyword>
<keyword evidence="11" id="KW-1185">Reference proteome</keyword>
<dbReference type="InterPro" id="IPR038488">
    <property type="entry name" value="Integrase_DNA-bd_sf"/>
</dbReference>
<dbReference type="InterPro" id="IPR013762">
    <property type="entry name" value="Integrase-like_cat_sf"/>
</dbReference>
<evidence type="ECO:0000313" key="10">
    <source>
        <dbReference type="Proteomes" id="UP000240957"/>
    </source>
</evidence>
<dbReference type="Pfam" id="PF00589">
    <property type="entry name" value="Phage_integrase"/>
    <property type="match status" value="1"/>
</dbReference>
<dbReference type="PANTHER" id="PTHR30629">
    <property type="entry name" value="PROPHAGE INTEGRASE"/>
    <property type="match status" value="1"/>
</dbReference>
<dbReference type="EMBL" id="JBHRSF010000136">
    <property type="protein sequence ID" value="MFC2997392.1"/>
    <property type="molecule type" value="Genomic_DNA"/>
</dbReference>
<dbReference type="Proteomes" id="UP001595455">
    <property type="component" value="Unassembled WGS sequence"/>
</dbReference>
<dbReference type="InterPro" id="IPR025166">
    <property type="entry name" value="Integrase_DNA_bind_dom"/>
</dbReference>
<evidence type="ECO:0000256" key="1">
    <source>
        <dbReference type="ARBA" id="ARBA00008857"/>
    </source>
</evidence>
<dbReference type="PROSITE" id="PS51898">
    <property type="entry name" value="TYR_RECOMBINASE"/>
    <property type="match status" value="1"/>
</dbReference>
<dbReference type="CDD" id="cd00796">
    <property type="entry name" value="INT_Rci_Hp1_C"/>
    <property type="match status" value="1"/>
</dbReference>
<gene>
    <name evidence="8" type="ORF">ACFODO_19530</name>
    <name evidence="9" type="ORF">C9E89_014730</name>
</gene>
<evidence type="ECO:0000256" key="4">
    <source>
        <dbReference type="ARBA" id="ARBA00023172"/>
    </source>
</evidence>
<dbReference type="Gene3D" id="1.10.443.10">
    <property type="entry name" value="Intergrase catalytic core"/>
    <property type="match status" value="1"/>
</dbReference>
<dbReference type="Pfam" id="PF13356">
    <property type="entry name" value="Arm-DNA-bind_3"/>
    <property type="match status" value="1"/>
</dbReference>
<organism evidence="9 10">
    <name type="scientific">Acinetobacter sichuanensis</name>
    <dbReference type="NCBI Taxonomy" id="2136183"/>
    <lineage>
        <taxon>Bacteria</taxon>
        <taxon>Pseudomonadati</taxon>
        <taxon>Pseudomonadota</taxon>
        <taxon>Gammaproteobacteria</taxon>
        <taxon>Moraxellales</taxon>
        <taxon>Moraxellaceae</taxon>
        <taxon>Acinetobacter</taxon>
    </lineage>
</organism>
<dbReference type="InterPro" id="IPR044068">
    <property type="entry name" value="CB"/>
</dbReference>
<reference evidence="9 10" key="2">
    <citation type="submission" date="2018-08" db="EMBL/GenBank/DDBJ databases">
        <title>The draft genome of Acinetobacter sichuanensis strain WCHAc060041.</title>
        <authorList>
            <person name="Qin J."/>
            <person name="Feng Y."/>
            <person name="Zong Z."/>
        </authorList>
    </citation>
    <scope>NUCLEOTIDE SEQUENCE [LARGE SCALE GENOMIC DNA]</scope>
    <source>
        <strain evidence="9 10">WCHAc060041</strain>
    </source>
</reference>
<dbReference type="AlphaFoldDB" id="A0A371YMN4"/>
<dbReference type="RefSeq" id="WP_107009098.1">
    <property type="nucleotide sequence ID" value="NZ_JBHRSF010000136.1"/>
</dbReference>
<sequence>MSNQKTKLTKTFVDSVPLSPNKQVFYRDSDLIGFALRVTASKVYVVERRIGDGKSSVRVLVGRHGELTPAQAREKAQMLLAQMAAGINPNNEKKKDKDLKLVNYAKETQQPTLMTAYNAYINERELGVKSLEDYRMCVEDYLVEWKDVKLIDITRKMIQEKHVELTIRSKARANLAMRFLRAVFNFSIEHYLDVNDKSILDISNPVNTLGAKKAWNKIKRRKGYIRKDQIHDWVHTVLSTEWVGQNYYNHNAYTNQDFLLIVLLTGFRREETESLKWQDVDLKYGTVTSVDPKNGEPITLPMGPILKHIMQARFERSGGKPYVFQARQGDGHVTNRSKARYKITELSGIEFTYHDLRRTFSSIANSINIGSYTIKRLINHSLDEADVTDGYIQVSFEDLHSAMMKIEQAVFTDQHFDMIKNRKFKAPTRHHDYLEKAMSLKLEENSLSAISKIDQLKVLMNPLENHTKQK</sequence>
<dbReference type="InterPro" id="IPR011010">
    <property type="entry name" value="DNA_brk_join_enz"/>
</dbReference>
<keyword evidence="3 5" id="KW-0238">DNA-binding</keyword>
<dbReference type="InterPro" id="IPR002104">
    <property type="entry name" value="Integrase_catalytic"/>
</dbReference>
<feature type="domain" description="Tyr recombinase" evidence="6">
    <location>
        <begin position="220"/>
        <end position="404"/>
    </location>
</feature>
<dbReference type="SUPFAM" id="SSF56349">
    <property type="entry name" value="DNA breaking-rejoining enzymes"/>
    <property type="match status" value="1"/>
</dbReference>
<dbReference type="InterPro" id="IPR010998">
    <property type="entry name" value="Integrase_recombinase_N"/>
</dbReference>
<comment type="similarity">
    <text evidence="1">Belongs to the 'phage' integrase family.</text>
</comment>
<dbReference type="GO" id="GO:0015074">
    <property type="term" value="P:DNA integration"/>
    <property type="evidence" value="ECO:0007669"/>
    <property type="project" value="UniProtKB-KW"/>
</dbReference>
<reference evidence="11" key="3">
    <citation type="journal article" date="2019" name="Int. J. Syst. Evol. Microbiol.">
        <title>The Global Catalogue of Microorganisms (GCM) 10K type strain sequencing project: providing services to taxonomists for standard genome sequencing and annotation.</title>
        <authorList>
            <consortium name="The Broad Institute Genomics Platform"/>
            <consortium name="The Broad Institute Genome Sequencing Center for Infectious Disease"/>
            <person name="Wu L."/>
            <person name="Ma J."/>
        </authorList>
    </citation>
    <scope>NUCLEOTIDE SEQUENCE [LARGE SCALE GENOMIC DNA]</scope>
    <source>
        <strain evidence="11">KCTC 62575</strain>
    </source>
</reference>
<accession>A0A371YMN4</accession>
<reference evidence="8" key="1">
    <citation type="journal article" date="2014" name="Int. J. Syst. Evol. Microbiol.">
        <title>Complete genome of a new Firmicutes species belonging to the dominant human colonic microbiota ('Ruminococcus bicirculans') reveals two chromosomes and a selective capacity to utilize plant glucans.</title>
        <authorList>
            <consortium name="NISC Comparative Sequencing Program"/>
            <person name="Wegmann U."/>
            <person name="Louis P."/>
            <person name="Goesmann A."/>
            <person name="Henrissat B."/>
            <person name="Duncan S.H."/>
            <person name="Flint H.J."/>
        </authorList>
    </citation>
    <scope>NUCLEOTIDE SEQUENCE</scope>
    <source>
        <strain evidence="8">KCTC 62575</strain>
    </source>
</reference>
<keyword evidence="2" id="KW-0229">DNA integration</keyword>
<evidence type="ECO:0000259" key="6">
    <source>
        <dbReference type="PROSITE" id="PS51898"/>
    </source>
</evidence>
<dbReference type="Gene3D" id="1.10.150.130">
    <property type="match status" value="1"/>
</dbReference>
<reference evidence="8" key="4">
    <citation type="submission" date="2024-09" db="EMBL/GenBank/DDBJ databases">
        <authorList>
            <person name="Sun Q."/>
            <person name="Mori K."/>
        </authorList>
    </citation>
    <scope>NUCLEOTIDE SEQUENCE</scope>
    <source>
        <strain evidence="8">KCTC 62575</strain>
    </source>
</reference>
<evidence type="ECO:0000313" key="11">
    <source>
        <dbReference type="Proteomes" id="UP001595455"/>
    </source>
</evidence>
<protein>
    <submittedName>
        <fullName evidence="9">DUF4102 domain-containing protein</fullName>
    </submittedName>
    <submittedName>
        <fullName evidence="8">Tyrosine-type recombinase/integrase</fullName>
    </submittedName>
</protein>
<comment type="caution">
    <text evidence="9">The sequence shown here is derived from an EMBL/GenBank/DDBJ whole genome shotgun (WGS) entry which is preliminary data.</text>
</comment>
<dbReference type="GO" id="GO:0006310">
    <property type="term" value="P:DNA recombination"/>
    <property type="evidence" value="ECO:0007669"/>
    <property type="project" value="UniProtKB-KW"/>
</dbReference>
<evidence type="ECO:0000313" key="8">
    <source>
        <dbReference type="EMBL" id="MFC2997392.1"/>
    </source>
</evidence>
<dbReference type="EMBL" id="PYIX02000027">
    <property type="protein sequence ID" value="RFC82737.1"/>
    <property type="molecule type" value="Genomic_DNA"/>
</dbReference>
<dbReference type="Gene3D" id="3.30.160.390">
    <property type="entry name" value="Integrase, DNA-binding domain"/>
    <property type="match status" value="1"/>
</dbReference>
<feature type="domain" description="Core-binding (CB)" evidence="7">
    <location>
        <begin position="111"/>
        <end position="188"/>
    </location>
</feature>